<dbReference type="EMBL" id="CM046389">
    <property type="protein sequence ID" value="KAI8566109.1"/>
    <property type="molecule type" value="Genomic_DNA"/>
</dbReference>
<keyword evidence="2" id="KW-1185">Reference proteome</keyword>
<name>A0ACC0PM01_RHOML</name>
<reference evidence="1" key="1">
    <citation type="submission" date="2022-02" db="EMBL/GenBank/DDBJ databases">
        <title>Plant Genome Project.</title>
        <authorList>
            <person name="Zhang R.-G."/>
        </authorList>
    </citation>
    <scope>NUCLEOTIDE SEQUENCE</scope>
    <source>
        <strain evidence="1">AT1</strain>
    </source>
</reference>
<accession>A0ACC0PM01</accession>
<evidence type="ECO:0000313" key="2">
    <source>
        <dbReference type="Proteomes" id="UP001062846"/>
    </source>
</evidence>
<organism evidence="1 2">
    <name type="scientific">Rhododendron molle</name>
    <name type="common">Chinese azalea</name>
    <name type="synonym">Azalea mollis</name>
    <dbReference type="NCBI Taxonomy" id="49168"/>
    <lineage>
        <taxon>Eukaryota</taxon>
        <taxon>Viridiplantae</taxon>
        <taxon>Streptophyta</taxon>
        <taxon>Embryophyta</taxon>
        <taxon>Tracheophyta</taxon>
        <taxon>Spermatophyta</taxon>
        <taxon>Magnoliopsida</taxon>
        <taxon>eudicotyledons</taxon>
        <taxon>Gunneridae</taxon>
        <taxon>Pentapetalae</taxon>
        <taxon>asterids</taxon>
        <taxon>Ericales</taxon>
        <taxon>Ericaceae</taxon>
        <taxon>Ericoideae</taxon>
        <taxon>Rhodoreae</taxon>
        <taxon>Rhododendron</taxon>
    </lineage>
</organism>
<dbReference type="Proteomes" id="UP001062846">
    <property type="component" value="Chromosome 2"/>
</dbReference>
<proteinExistence type="predicted"/>
<evidence type="ECO:0000313" key="1">
    <source>
        <dbReference type="EMBL" id="KAI8566109.1"/>
    </source>
</evidence>
<comment type="caution">
    <text evidence="1">The sequence shown here is derived from an EMBL/GenBank/DDBJ whole genome shotgun (WGS) entry which is preliminary data.</text>
</comment>
<sequence>MANWRKPVVFGLGVVRIKNGCVKIKGKKSILDSVKGPYRSAGFSLGGTYSLHRPQQQQQQQHTPTISSSGVPFPSVDNQDLLHLHGSDMLQSSHSSYHSQCASLVSLLMLARFFNCLQESYFVKFSMDTLFFVFFSMPKDEAQLYAANELYALSPSICCTNLCGFSFTVLLLLLGYTTNCKL</sequence>
<protein>
    <submittedName>
        <fullName evidence="1">Uncharacterized protein</fullName>
    </submittedName>
</protein>
<gene>
    <name evidence="1" type="ORF">RHMOL_Rhmol02G0014000</name>
</gene>